<accession>A0A9D2N6N1</accession>
<organism evidence="5 6">
    <name type="scientific">Candidatus Blautia merdigallinarum</name>
    <dbReference type="NCBI Taxonomy" id="2838495"/>
    <lineage>
        <taxon>Bacteria</taxon>
        <taxon>Bacillati</taxon>
        <taxon>Bacillota</taxon>
        <taxon>Clostridia</taxon>
        <taxon>Lachnospirales</taxon>
        <taxon>Lachnospiraceae</taxon>
        <taxon>Blautia</taxon>
    </lineage>
</organism>
<dbReference type="EMBL" id="DWWV01000167">
    <property type="protein sequence ID" value="HJC11567.1"/>
    <property type="molecule type" value="Genomic_DNA"/>
</dbReference>
<dbReference type="InterPro" id="IPR009051">
    <property type="entry name" value="Helical_ferredxn"/>
</dbReference>
<dbReference type="GO" id="GO:0046872">
    <property type="term" value="F:metal ion binding"/>
    <property type="evidence" value="ECO:0007669"/>
    <property type="project" value="UniProtKB-KW"/>
</dbReference>
<evidence type="ECO:0000313" key="5">
    <source>
        <dbReference type="EMBL" id="HJC11567.1"/>
    </source>
</evidence>
<dbReference type="InterPro" id="IPR017896">
    <property type="entry name" value="4Fe4S_Fe-S-bd"/>
</dbReference>
<dbReference type="InterPro" id="IPR017900">
    <property type="entry name" value="4Fe4S_Fe_S_CS"/>
</dbReference>
<keyword evidence="1" id="KW-0479">Metal-binding</keyword>
<dbReference type="Pfam" id="PF13187">
    <property type="entry name" value="Fer4_9"/>
    <property type="match status" value="1"/>
</dbReference>
<dbReference type="PROSITE" id="PS51379">
    <property type="entry name" value="4FE4S_FER_2"/>
    <property type="match status" value="1"/>
</dbReference>
<keyword evidence="3" id="KW-0411">Iron-sulfur</keyword>
<proteinExistence type="predicted"/>
<dbReference type="Gene3D" id="1.10.1060.10">
    <property type="entry name" value="Alpha-helical ferredoxin"/>
    <property type="match status" value="1"/>
</dbReference>
<evidence type="ECO:0000259" key="4">
    <source>
        <dbReference type="PROSITE" id="PS51379"/>
    </source>
</evidence>
<dbReference type="SUPFAM" id="SSF46548">
    <property type="entry name" value="alpha-helical ferredoxin"/>
    <property type="match status" value="1"/>
</dbReference>
<protein>
    <submittedName>
        <fullName evidence="5">4Fe-4S dicluster domain-containing protein</fullName>
    </submittedName>
</protein>
<evidence type="ECO:0000313" key="6">
    <source>
        <dbReference type="Proteomes" id="UP000823893"/>
    </source>
</evidence>
<dbReference type="GO" id="GO:0051536">
    <property type="term" value="F:iron-sulfur cluster binding"/>
    <property type="evidence" value="ECO:0007669"/>
    <property type="project" value="UniProtKB-KW"/>
</dbReference>
<gene>
    <name evidence="5" type="ORF">H9935_12345</name>
</gene>
<feature type="domain" description="4Fe-4S ferredoxin-type" evidence="4">
    <location>
        <begin position="62"/>
        <end position="90"/>
    </location>
</feature>
<dbReference type="AlphaFoldDB" id="A0A9D2N6N1"/>
<reference evidence="5" key="1">
    <citation type="journal article" date="2021" name="PeerJ">
        <title>Extensive microbial diversity within the chicken gut microbiome revealed by metagenomics and culture.</title>
        <authorList>
            <person name="Gilroy R."/>
            <person name="Ravi A."/>
            <person name="Getino M."/>
            <person name="Pursley I."/>
            <person name="Horton D.L."/>
            <person name="Alikhan N.F."/>
            <person name="Baker D."/>
            <person name="Gharbi K."/>
            <person name="Hall N."/>
            <person name="Watson M."/>
            <person name="Adriaenssens E.M."/>
            <person name="Foster-Nyarko E."/>
            <person name="Jarju S."/>
            <person name="Secka A."/>
            <person name="Antonio M."/>
            <person name="Oren A."/>
            <person name="Chaudhuri R.R."/>
            <person name="La Ragione R."/>
            <person name="Hildebrand F."/>
            <person name="Pallen M.J."/>
        </authorList>
    </citation>
    <scope>NUCLEOTIDE SEQUENCE</scope>
    <source>
        <strain evidence="5">ChiSxjej6B18-287</strain>
    </source>
</reference>
<name>A0A9D2N6N1_9FIRM</name>
<comment type="caution">
    <text evidence="5">The sequence shown here is derived from an EMBL/GenBank/DDBJ whole genome shotgun (WGS) entry which is preliminary data.</text>
</comment>
<sequence length="99" mass="10975">MSTMDQIRDNVATGYQSKLAVPCTACRYSRDGCPVKIDIPAWLNLYNELSLTKDKKRWEEAVKAQNGPDTCIGCGQCTSHCPQNIDVPGYMKKLAAGKY</sequence>
<evidence type="ECO:0000256" key="2">
    <source>
        <dbReference type="ARBA" id="ARBA00023004"/>
    </source>
</evidence>
<dbReference type="PROSITE" id="PS00198">
    <property type="entry name" value="4FE4S_FER_1"/>
    <property type="match status" value="1"/>
</dbReference>
<evidence type="ECO:0000256" key="1">
    <source>
        <dbReference type="ARBA" id="ARBA00022723"/>
    </source>
</evidence>
<keyword evidence="2" id="KW-0408">Iron</keyword>
<reference evidence="5" key="2">
    <citation type="submission" date="2021-04" db="EMBL/GenBank/DDBJ databases">
        <authorList>
            <person name="Gilroy R."/>
        </authorList>
    </citation>
    <scope>NUCLEOTIDE SEQUENCE</scope>
    <source>
        <strain evidence="5">ChiSxjej6B18-287</strain>
    </source>
</reference>
<evidence type="ECO:0000256" key="3">
    <source>
        <dbReference type="ARBA" id="ARBA00023014"/>
    </source>
</evidence>
<dbReference type="Proteomes" id="UP000823893">
    <property type="component" value="Unassembled WGS sequence"/>
</dbReference>